<evidence type="ECO:0000256" key="7">
    <source>
        <dbReference type="ARBA" id="ARBA00022755"/>
    </source>
</evidence>
<dbReference type="Pfam" id="PF02843">
    <property type="entry name" value="GARS_C"/>
    <property type="match status" value="1"/>
</dbReference>
<dbReference type="InterPro" id="IPR013815">
    <property type="entry name" value="ATP_grasp_subdomain_1"/>
</dbReference>
<dbReference type="PANTHER" id="PTHR43472">
    <property type="entry name" value="PHOSPHORIBOSYLAMINE--GLYCINE LIGASE"/>
    <property type="match status" value="1"/>
</dbReference>
<dbReference type="AlphaFoldDB" id="A0A096BH35"/>
<dbReference type="PROSITE" id="PS50975">
    <property type="entry name" value="ATP_GRASP"/>
    <property type="match status" value="1"/>
</dbReference>
<gene>
    <name evidence="13" type="primary">purD</name>
    <name evidence="16" type="ORF">Y919_08500</name>
</gene>
<dbReference type="Gene3D" id="3.40.50.20">
    <property type="match status" value="1"/>
</dbReference>
<dbReference type="Gene3D" id="3.90.600.10">
    <property type="entry name" value="Phosphoribosylglycinamide synthetase, C-terminal domain"/>
    <property type="match status" value="1"/>
</dbReference>
<name>A0A096BH35_9FIRM</name>
<dbReference type="InterPro" id="IPR020561">
    <property type="entry name" value="PRibGlycinamid_synth_ATP-grasp"/>
</dbReference>
<evidence type="ECO:0000256" key="8">
    <source>
        <dbReference type="ARBA" id="ARBA00022840"/>
    </source>
</evidence>
<evidence type="ECO:0000256" key="3">
    <source>
        <dbReference type="ARBA" id="ARBA00013255"/>
    </source>
</evidence>
<dbReference type="Pfam" id="PF02844">
    <property type="entry name" value="GARS_N"/>
    <property type="match status" value="1"/>
</dbReference>
<dbReference type="InterPro" id="IPR000115">
    <property type="entry name" value="PRibGlycinamide_synth"/>
</dbReference>
<dbReference type="GO" id="GO:0046872">
    <property type="term" value="F:metal ion binding"/>
    <property type="evidence" value="ECO:0007669"/>
    <property type="project" value="UniProtKB-KW"/>
</dbReference>
<dbReference type="Gene3D" id="3.30.470.20">
    <property type="entry name" value="ATP-grasp fold, B domain"/>
    <property type="match status" value="1"/>
</dbReference>
<keyword evidence="7 13" id="KW-0658">Purine biosynthesis</keyword>
<evidence type="ECO:0000256" key="9">
    <source>
        <dbReference type="ARBA" id="ARBA00023211"/>
    </source>
</evidence>
<dbReference type="Gene3D" id="3.30.1490.20">
    <property type="entry name" value="ATP-grasp fold, A domain"/>
    <property type="match status" value="1"/>
</dbReference>
<keyword evidence="9" id="KW-0464">Manganese</keyword>
<dbReference type="HAMAP" id="MF_00138">
    <property type="entry name" value="GARS"/>
    <property type="match status" value="1"/>
</dbReference>
<keyword evidence="4 13" id="KW-0436">Ligase</keyword>
<keyword evidence="8 14" id="KW-0067">ATP-binding</keyword>
<evidence type="ECO:0000256" key="2">
    <source>
        <dbReference type="ARBA" id="ARBA00005174"/>
    </source>
</evidence>
<keyword evidence="5" id="KW-0479">Metal-binding</keyword>
<evidence type="ECO:0000256" key="1">
    <source>
        <dbReference type="ARBA" id="ARBA00001936"/>
    </source>
</evidence>
<dbReference type="NCBIfam" id="TIGR00877">
    <property type="entry name" value="purD"/>
    <property type="match status" value="1"/>
</dbReference>
<feature type="domain" description="ATP-grasp" evidence="15">
    <location>
        <begin position="107"/>
        <end position="313"/>
    </location>
</feature>
<accession>A0A096BH35</accession>
<evidence type="ECO:0000256" key="13">
    <source>
        <dbReference type="HAMAP-Rule" id="MF_00138"/>
    </source>
</evidence>
<dbReference type="InterPro" id="IPR020560">
    <property type="entry name" value="PRibGlycinamide_synth_C-dom"/>
</dbReference>
<dbReference type="PANTHER" id="PTHR43472:SF1">
    <property type="entry name" value="PHOSPHORIBOSYLAMINE--GLYCINE LIGASE, CHLOROPLASTIC"/>
    <property type="match status" value="1"/>
</dbReference>
<dbReference type="SUPFAM" id="SSF51246">
    <property type="entry name" value="Rudiment single hybrid motif"/>
    <property type="match status" value="1"/>
</dbReference>
<comment type="caution">
    <text evidence="16">The sequence shown here is derived from an EMBL/GenBank/DDBJ whole genome shotgun (WGS) entry which is preliminary data.</text>
</comment>
<dbReference type="FunFam" id="3.40.50.20:FF:000006">
    <property type="entry name" value="Phosphoribosylamine--glycine ligase, chloroplastic"/>
    <property type="match status" value="1"/>
</dbReference>
<evidence type="ECO:0000256" key="10">
    <source>
        <dbReference type="ARBA" id="ARBA00038345"/>
    </source>
</evidence>
<comment type="pathway">
    <text evidence="2 13">Purine metabolism; IMP biosynthesis via de novo pathway; N(1)-(5-phospho-D-ribosyl)glycinamide from 5-phospho-alpha-D-ribose 1-diphosphate: step 2/2.</text>
</comment>
<evidence type="ECO:0000313" key="17">
    <source>
        <dbReference type="Proteomes" id="UP000029622"/>
    </source>
</evidence>
<evidence type="ECO:0000256" key="4">
    <source>
        <dbReference type="ARBA" id="ARBA00022598"/>
    </source>
</evidence>
<dbReference type="InterPro" id="IPR016185">
    <property type="entry name" value="PreATP-grasp_dom_sf"/>
</dbReference>
<dbReference type="InterPro" id="IPR011054">
    <property type="entry name" value="Rudment_hybrid_motif"/>
</dbReference>
<dbReference type="SMART" id="SM01209">
    <property type="entry name" value="GARS_A"/>
    <property type="match status" value="1"/>
</dbReference>
<organism evidence="16 17">
    <name type="scientific">Caloranaerobacter azorensis H53214</name>
    <dbReference type="NCBI Taxonomy" id="1156417"/>
    <lineage>
        <taxon>Bacteria</taxon>
        <taxon>Bacillati</taxon>
        <taxon>Bacillota</taxon>
        <taxon>Tissierellia</taxon>
        <taxon>Tissierellales</taxon>
        <taxon>Thermohalobacteraceae</taxon>
        <taxon>Caloranaerobacter</taxon>
    </lineage>
</organism>
<dbReference type="InterPro" id="IPR011761">
    <property type="entry name" value="ATP-grasp"/>
</dbReference>
<evidence type="ECO:0000256" key="6">
    <source>
        <dbReference type="ARBA" id="ARBA00022741"/>
    </source>
</evidence>
<dbReference type="GO" id="GO:0009113">
    <property type="term" value="P:purine nucleobase biosynthetic process"/>
    <property type="evidence" value="ECO:0007669"/>
    <property type="project" value="InterPro"/>
</dbReference>
<dbReference type="RefSeq" id="WP_035163980.1">
    <property type="nucleotide sequence ID" value="NZ_AZTB01000043.1"/>
</dbReference>
<dbReference type="GO" id="GO:0004637">
    <property type="term" value="F:phosphoribosylamine-glycine ligase activity"/>
    <property type="evidence" value="ECO:0007669"/>
    <property type="project" value="UniProtKB-UniRule"/>
</dbReference>
<dbReference type="InterPro" id="IPR020562">
    <property type="entry name" value="PRibGlycinamide_synth_N"/>
</dbReference>
<evidence type="ECO:0000256" key="11">
    <source>
        <dbReference type="ARBA" id="ARBA00042242"/>
    </source>
</evidence>
<evidence type="ECO:0000256" key="14">
    <source>
        <dbReference type="PROSITE-ProRule" id="PRU00409"/>
    </source>
</evidence>
<evidence type="ECO:0000259" key="15">
    <source>
        <dbReference type="PROSITE" id="PS50975"/>
    </source>
</evidence>
<dbReference type="GO" id="GO:0005524">
    <property type="term" value="F:ATP binding"/>
    <property type="evidence" value="ECO:0007669"/>
    <property type="project" value="UniProtKB-UniRule"/>
</dbReference>
<evidence type="ECO:0000256" key="12">
    <source>
        <dbReference type="ARBA" id="ARBA00042864"/>
    </source>
</evidence>
<dbReference type="EC" id="6.3.4.13" evidence="3 13"/>
<dbReference type="Proteomes" id="UP000029622">
    <property type="component" value="Unassembled WGS sequence"/>
</dbReference>
<keyword evidence="6 14" id="KW-0547">Nucleotide-binding</keyword>
<comment type="similarity">
    <text evidence="10 13">Belongs to the GARS family.</text>
</comment>
<dbReference type="GO" id="GO:0006189">
    <property type="term" value="P:'de novo' IMP biosynthetic process"/>
    <property type="evidence" value="ECO:0007669"/>
    <property type="project" value="UniProtKB-UniRule"/>
</dbReference>
<evidence type="ECO:0000313" key="16">
    <source>
        <dbReference type="EMBL" id="KGG80033.1"/>
    </source>
</evidence>
<comment type="cofactor">
    <cofactor evidence="1">
        <name>Mn(2+)</name>
        <dbReference type="ChEBI" id="CHEBI:29035"/>
    </cofactor>
</comment>
<dbReference type="SMART" id="SM01210">
    <property type="entry name" value="GARS_C"/>
    <property type="match status" value="1"/>
</dbReference>
<sequence>MKVLVVGGGAREHAIVWKVSKSPKVSKIYCIPGNGGISEIAENVNIKAEDIELLLGFALKENIDLTIVGPEAPLVEGIVDKFKEKGLNIIGPDKKGAMLEGSKIFAKKFMEKYNIPTAKYKTFKDSKNAIEALGSFEYPLVVKADGLAGGKGVVICKTRQEAEKTIIDMMEHKKFGLSGENIVIEEYLEGIEASLLCIIDGKKIIPMESAKDYKKIFEGDEGPNTGGMGCFSPHPLFTQALKNTIREEILDRIMYGLKMEKIFYQGILFIGLMLTNDGPKVLEFNVRMGDPETEVILPRLKSDIIEVFEKTLSGKLIEDDLKWEDKYCVCVVAASRGYPISYEKGKLITGLDRVDKEVIVFHGGTKKVDDKIYTNGGRVLTVTALGNSLEEAREIAYDNIEKINFENMYYRKDIGKLGQ</sequence>
<dbReference type="InterPro" id="IPR037123">
    <property type="entry name" value="PRibGlycinamide_synth_C_sf"/>
</dbReference>
<evidence type="ECO:0000256" key="5">
    <source>
        <dbReference type="ARBA" id="ARBA00022723"/>
    </source>
</evidence>
<dbReference type="FunFam" id="3.90.600.10:FF:000001">
    <property type="entry name" value="Trifunctional purine biosynthetic protein adenosine-3"/>
    <property type="match status" value="1"/>
</dbReference>
<dbReference type="SUPFAM" id="SSF56059">
    <property type="entry name" value="Glutathione synthetase ATP-binding domain-like"/>
    <property type="match status" value="1"/>
</dbReference>
<dbReference type="EMBL" id="AZTB01000043">
    <property type="protein sequence ID" value="KGG80033.1"/>
    <property type="molecule type" value="Genomic_DNA"/>
</dbReference>
<dbReference type="UniPathway" id="UPA00074">
    <property type="reaction ID" value="UER00125"/>
</dbReference>
<dbReference type="STRING" id="1156417.Y919_08500"/>
<protein>
    <recommendedName>
        <fullName evidence="3 13">Phosphoribosylamine--glycine ligase</fullName>
        <ecNumber evidence="3 13">6.3.4.13</ecNumber>
    </recommendedName>
    <alternativeName>
        <fullName evidence="13">GARS</fullName>
    </alternativeName>
    <alternativeName>
        <fullName evidence="11 13">Glycinamide ribonucleotide synthetase</fullName>
    </alternativeName>
    <alternativeName>
        <fullName evidence="12 13">Phosphoribosylglycinamide synthetase</fullName>
    </alternativeName>
</protein>
<reference evidence="16 17" key="1">
    <citation type="submission" date="2013-12" db="EMBL/GenBank/DDBJ databases">
        <title>Draft genome sequence of Caloranaerobacter sp. H53214.</title>
        <authorList>
            <person name="Jiang L.J."/>
            <person name="Shao Z.Z."/>
            <person name="Long M.N."/>
        </authorList>
    </citation>
    <scope>NUCLEOTIDE SEQUENCE [LARGE SCALE GENOMIC DNA]</scope>
    <source>
        <strain evidence="16 17">H53214</strain>
    </source>
</reference>
<dbReference type="Pfam" id="PF01071">
    <property type="entry name" value="GARS_A"/>
    <property type="match status" value="1"/>
</dbReference>
<dbReference type="SUPFAM" id="SSF52440">
    <property type="entry name" value="PreATP-grasp domain"/>
    <property type="match status" value="1"/>
</dbReference>
<proteinExistence type="inferred from homology"/>
<comment type="catalytic activity">
    <reaction evidence="13">
        <text>5-phospho-beta-D-ribosylamine + glycine + ATP = N(1)-(5-phospho-beta-D-ribosyl)glycinamide + ADP + phosphate + H(+)</text>
        <dbReference type="Rhea" id="RHEA:17453"/>
        <dbReference type="ChEBI" id="CHEBI:15378"/>
        <dbReference type="ChEBI" id="CHEBI:30616"/>
        <dbReference type="ChEBI" id="CHEBI:43474"/>
        <dbReference type="ChEBI" id="CHEBI:57305"/>
        <dbReference type="ChEBI" id="CHEBI:58681"/>
        <dbReference type="ChEBI" id="CHEBI:143788"/>
        <dbReference type="ChEBI" id="CHEBI:456216"/>
        <dbReference type="EC" id="6.3.4.13"/>
    </reaction>
</comment>